<evidence type="ECO:0000256" key="2">
    <source>
        <dbReference type="ARBA" id="ARBA00006950"/>
    </source>
</evidence>
<dbReference type="InterPro" id="IPR008331">
    <property type="entry name" value="Ferritin_DPS_dom"/>
</dbReference>
<comment type="caution">
    <text evidence="10">The sequence shown here is derived from an EMBL/GenBank/DDBJ whole genome shotgun (WGS) entry which is preliminary data.</text>
</comment>
<organism evidence="10 11">
    <name type="scientific">Candidatus Marinarcus aquaticus</name>
    <dbReference type="NCBI Taxonomy" id="2044504"/>
    <lineage>
        <taxon>Bacteria</taxon>
        <taxon>Pseudomonadati</taxon>
        <taxon>Campylobacterota</taxon>
        <taxon>Epsilonproteobacteria</taxon>
        <taxon>Campylobacterales</taxon>
        <taxon>Arcobacteraceae</taxon>
        <taxon>Candidatus Marinarcus</taxon>
    </lineage>
</organism>
<dbReference type="Proteomes" id="UP000290657">
    <property type="component" value="Unassembled WGS sequence"/>
</dbReference>
<dbReference type="RefSeq" id="WP_128994879.1">
    <property type="nucleotide sequence ID" value="NZ_PDKN01000001.1"/>
</dbReference>
<dbReference type="PROSITE" id="PS50905">
    <property type="entry name" value="FERRITIN_LIKE"/>
    <property type="match status" value="1"/>
</dbReference>
<keyword evidence="6 7" id="KW-0408">Iron</keyword>
<protein>
    <recommendedName>
        <fullName evidence="8">Ferritin</fullName>
        <ecNumber evidence="8">1.16.3.2</ecNumber>
    </recommendedName>
</protein>
<evidence type="ECO:0000256" key="6">
    <source>
        <dbReference type="ARBA" id="ARBA00023004"/>
    </source>
</evidence>
<dbReference type="InterPro" id="IPR019825">
    <property type="entry name" value="Lectin_legB_Mn/Ca_BS"/>
</dbReference>
<dbReference type="EMBL" id="PDKN01000001">
    <property type="protein sequence ID" value="RXJ60745.1"/>
    <property type="molecule type" value="Genomic_DNA"/>
</dbReference>
<feature type="binding site" evidence="7">
    <location>
        <position position="94"/>
    </location>
    <ligand>
        <name>Fe cation</name>
        <dbReference type="ChEBI" id="CHEBI:24875"/>
        <label>1</label>
    </ligand>
</feature>
<dbReference type="GO" id="GO:0006879">
    <property type="term" value="P:intracellular iron ion homeostasis"/>
    <property type="evidence" value="ECO:0007669"/>
    <property type="project" value="UniProtKB-KW"/>
</dbReference>
<comment type="similarity">
    <text evidence="2 8">Belongs to the ferritin family. Prokaryotic subfamily.</text>
</comment>
<dbReference type="FunFam" id="1.20.1260.10:FF:000001">
    <property type="entry name" value="Non-heme ferritin"/>
    <property type="match status" value="1"/>
</dbReference>
<dbReference type="GO" id="GO:0042802">
    <property type="term" value="F:identical protein binding"/>
    <property type="evidence" value="ECO:0007669"/>
    <property type="project" value="UniProtKB-ARBA"/>
</dbReference>
<comment type="function">
    <text evidence="8">Iron-storage protein.</text>
</comment>
<sequence length="170" mass="19471">MIQATIQKALIEQLNREFHSAYIYLGMSAYCSKEGFNGASNWFLVQYQEEIAHGMKLFKYLEDQSVELQLPAIEAVAVEFDSLLNVFEKSLAHEQFMTQNLNDISDIAMKEKDHATYNLLQWYVTEQVEEEATVSEIIDHIKLVGDNGYGLYTIDKELATRTFVDPTSKA</sequence>
<feature type="binding site" evidence="7">
    <location>
        <position position="53"/>
    </location>
    <ligand>
        <name>Fe cation</name>
        <dbReference type="ChEBI" id="CHEBI:24875"/>
        <label>1</label>
    </ligand>
</feature>
<dbReference type="PROSITE" id="PS00307">
    <property type="entry name" value="LECTIN_LEGUME_BETA"/>
    <property type="match status" value="1"/>
</dbReference>
<evidence type="ECO:0000256" key="5">
    <source>
        <dbReference type="ARBA" id="ARBA00023002"/>
    </source>
</evidence>
<evidence type="ECO:0000256" key="7">
    <source>
        <dbReference type="PIRSR" id="PIRSR601519-1"/>
    </source>
</evidence>
<dbReference type="InterPro" id="IPR009078">
    <property type="entry name" value="Ferritin-like_SF"/>
</dbReference>
<evidence type="ECO:0000259" key="9">
    <source>
        <dbReference type="PROSITE" id="PS50905"/>
    </source>
</evidence>
<dbReference type="InterPro" id="IPR009040">
    <property type="entry name" value="Ferritin-like_diiron"/>
</dbReference>
<dbReference type="InterPro" id="IPR001519">
    <property type="entry name" value="Ferritin"/>
</dbReference>
<dbReference type="PANTHER" id="PTHR11431">
    <property type="entry name" value="FERRITIN"/>
    <property type="match status" value="1"/>
</dbReference>
<keyword evidence="4 7" id="KW-0479">Metal-binding</keyword>
<name>A0A4Q0XUV8_9BACT</name>
<evidence type="ECO:0000256" key="3">
    <source>
        <dbReference type="ARBA" id="ARBA00022434"/>
    </source>
</evidence>
<keyword evidence="3 8" id="KW-0409">Iron storage</keyword>
<dbReference type="GO" id="GO:0004322">
    <property type="term" value="F:ferroxidase activity"/>
    <property type="evidence" value="ECO:0007669"/>
    <property type="project" value="TreeGrafter"/>
</dbReference>
<comment type="subcellular location">
    <subcellularLocation>
        <location evidence="1 8">Cytoplasm</location>
    </subcellularLocation>
</comment>
<dbReference type="GO" id="GO:0008199">
    <property type="term" value="F:ferric iron binding"/>
    <property type="evidence" value="ECO:0007669"/>
    <property type="project" value="InterPro"/>
</dbReference>
<gene>
    <name evidence="10" type="ORF">CRV04_01660</name>
</gene>
<comment type="catalytic activity">
    <reaction evidence="8">
        <text>4 Fe(2+) + O2 + 6 H2O = 4 iron(III) oxide-hydroxide + 12 H(+)</text>
        <dbReference type="Rhea" id="RHEA:11972"/>
        <dbReference type="ChEBI" id="CHEBI:15377"/>
        <dbReference type="ChEBI" id="CHEBI:15378"/>
        <dbReference type="ChEBI" id="CHEBI:15379"/>
        <dbReference type="ChEBI" id="CHEBI:29033"/>
        <dbReference type="ChEBI" id="CHEBI:78619"/>
        <dbReference type="EC" id="1.16.3.2"/>
    </reaction>
</comment>
<proteinExistence type="inferred from homology"/>
<feature type="binding site" evidence="7">
    <location>
        <position position="127"/>
    </location>
    <ligand>
        <name>Fe cation</name>
        <dbReference type="ChEBI" id="CHEBI:24875"/>
        <label>1</label>
    </ligand>
</feature>
<dbReference type="AlphaFoldDB" id="A0A4Q0XUV8"/>
<dbReference type="GO" id="GO:0006826">
    <property type="term" value="P:iron ion transport"/>
    <property type="evidence" value="ECO:0007669"/>
    <property type="project" value="InterPro"/>
</dbReference>
<keyword evidence="11" id="KW-1185">Reference proteome</keyword>
<evidence type="ECO:0000313" key="10">
    <source>
        <dbReference type="EMBL" id="RXJ60745.1"/>
    </source>
</evidence>
<dbReference type="OrthoDB" id="9801481at2"/>
<feature type="binding site" evidence="7">
    <location>
        <position position="17"/>
    </location>
    <ligand>
        <name>Fe cation</name>
        <dbReference type="ChEBI" id="CHEBI:24875"/>
        <label>1</label>
    </ligand>
</feature>
<dbReference type="EC" id="1.16.3.2" evidence="8"/>
<keyword evidence="8" id="KW-0963">Cytoplasm</keyword>
<reference evidence="10 11" key="1">
    <citation type="submission" date="2017-10" db="EMBL/GenBank/DDBJ databases">
        <title>Genomics of the genus Arcobacter.</title>
        <authorList>
            <person name="Perez-Cataluna A."/>
            <person name="Figueras M.J."/>
        </authorList>
    </citation>
    <scope>NUCLEOTIDE SEQUENCE [LARGE SCALE GENOMIC DNA]</scope>
    <source>
        <strain evidence="10 11">CECT 8987</strain>
    </source>
</reference>
<evidence type="ECO:0000313" key="11">
    <source>
        <dbReference type="Proteomes" id="UP000290657"/>
    </source>
</evidence>
<dbReference type="InterPro" id="IPR041719">
    <property type="entry name" value="Ferritin_prok"/>
</dbReference>
<dbReference type="SUPFAM" id="SSF47240">
    <property type="entry name" value="Ferritin-like"/>
    <property type="match status" value="1"/>
</dbReference>
<feature type="domain" description="Ferritin-like diiron" evidence="9">
    <location>
        <begin position="1"/>
        <end position="145"/>
    </location>
</feature>
<dbReference type="InterPro" id="IPR012347">
    <property type="entry name" value="Ferritin-like"/>
</dbReference>
<dbReference type="Gene3D" id="1.20.1260.10">
    <property type="match status" value="1"/>
</dbReference>
<dbReference type="GO" id="GO:0008198">
    <property type="term" value="F:ferrous iron binding"/>
    <property type="evidence" value="ECO:0007669"/>
    <property type="project" value="TreeGrafter"/>
</dbReference>
<accession>A0A4Q0XUV8</accession>
<dbReference type="PANTHER" id="PTHR11431:SF127">
    <property type="entry name" value="BACTERIAL NON-HEME FERRITIN"/>
    <property type="match status" value="1"/>
</dbReference>
<keyword evidence="5" id="KW-0560">Oxidoreductase</keyword>
<dbReference type="GO" id="GO:0005829">
    <property type="term" value="C:cytosol"/>
    <property type="evidence" value="ECO:0007669"/>
    <property type="project" value="TreeGrafter"/>
</dbReference>
<feature type="binding site" evidence="7">
    <location>
        <position position="50"/>
    </location>
    <ligand>
        <name>Fe cation</name>
        <dbReference type="ChEBI" id="CHEBI:24875"/>
        <label>1</label>
    </ligand>
</feature>
<evidence type="ECO:0000256" key="4">
    <source>
        <dbReference type="ARBA" id="ARBA00022723"/>
    </source>
</evidence>
<dbReference type="Pfam" id="PF00210">
    <property type="entry name" value="Ferritin"/>
    <property type="match status" value="1"/>
</dbReference>
<evidence type="ECO:0000256" key="1">
    <source>
        <dbReference type="ARBA" id="ARBA00004496"/>
    </source>
</evidence>
<evidence type="ECO:0000256" key="8">
    <source>
        <dbReference type="RuleBase" id="RU361145"/>
    </source>
</evidence>
<dbReference type="CDD" id="cd01055">
    <property type="entry name" value="Nonheme_Ferritin"/>
    <property type="match status" value="1"/>
</dbReference>